<dbReference type="PROSITE" id="PS00211">
    <property type="entry name" value="ABC_TRANSPORTER_1"/>
    <property type="match status" value="1"/>
</dbReference>
<dbReference type="PATRIC" id="fig|54005.3.peg.530"/>
<dbReference type="PROSITE" id="PS50893">
    <property type="entry name" value="ABC_TRANSPORTER_2"/>
    <property type="match status" value="1"/>
</dbReference>
<reference evidence="6 7" key="1">
    <citation type="submission" date="2016-01" db="EMBL/GenBank/DDBJ databases">
        <authorList>
            <person name="Oliw E.H."/>
        </authorList>
    </citation>
    <scope>NUCLEOTIDE SEQUENCE [LARGE SCALE GENOMIC DNA]</scope>
    <source>
        <strain evidence="6 7">CMW7756A</strain>
    </source>
</reference>
<sequence>MLELKSIDKTFNIGTANENKLFSGFDLSLPKGQFLNIIGSNGSGKSTLLNIICGSLREDSGEILIDGENLKKIPEHKRYVKMGRVFQDPKMGTSPKMTILENMSMAENKNKSWNLSLGVNKKKREIYRETLRGLGLGLEDKLDDKVGLLSGGQRQALALIMATLVPIDFLILDEHTAALDPKTADTVMAITDKLVREKNLTALMVTHNLNYSLKYGDRLIMMHKGEKIMDLAGEEKKNLKLDSILDKFYEISIEVGNSL</sequence>
<dbReference type="EMBL" id="LRQE01000021">
    <property type="protein sequence ID" value="KXA30938.1"/>
    <property type="molecule type" value="Genomic_DNA"/>
</dbReference>
<name>A0A133PQL3_9FIRM</name>
<dbReference type="Pfam" id="PF00005">
    <property type="entry name" value="ABC_tran"/>
    <property type="match status" value="1"/>
</dbReference>
<protein>
    <submittedName>
        <fullName evidence="6">ABC transporter, ATP-binding protein</fullName>
    </submittedName>
</protein>
<keyword evidence="2" id="KW-0813">Transport</keyword>
<dbReference type="InterPro" id="IPR027417">
    <property type="entry name" value="P-loop_NTPase"/>
</dbReference>
<keyword evidence="4 6" id="KW-0067">ATP-binding</keyword>
<proteinExistence type="inferred from homology"/>
<dbReference type="InterPro" id="IPR003593">
    <property type="entry name" value="AAA+_ATPase"/>
</dbReference>
<dbReference type="PANTHER" id="PTHR42734:SF17">
    <property type="entry name" value="METAL TRANSPORT SYSTEM ATP-BINDING PROTEIN TM_0124-RELATED"/>
    <property type="match status" value="1"/>
</dbReference>
<dbReference type="InterPro" id="IPR003439">
    <property type="entry name" value="ABC_transporter-like_ATP-bd"/>
</dbReference>
<dbReference type="AlphaFoldDB" id="A0A133PQL3"/>
<evidence type="ECO:0000256" key="3">
    <source>
        <dbReference type="ARBA" id="ARBA00022741"/>
    </source>
</evidence>
<comment type="caution">
    <text evidence="6">The sequence shown here is derived from an EMBL/GenBank/DDBJ whole genome shotgun (WGS) entry which is preliminary data.</text>
</comment>
<dbReference type="SUPFAM" id="SSF52540">
    <property type="entry name" value="P-loop containing nucleoside triphosphate hydrolases"/>
    <property type="match status" value="1"/>
</dbReference>
<dbReference type="Gene3D" id="3.40.50.300">
    <property type="entry name" value="P-loop containing nucleotide triphosphate hydrolases"/>
    <property type="match status" value="1"/>
</dbReference>
<evidence type="ECO:0000313" key="6">
    <source>
        <dbReference type="EMBL" id="KXA30938.1"/>
    </source>
</evidence>
<evidence type="ECO:0000313" key="7">
    <source>
        <dbReference type="Proteomes" id="UP000070174"/>
    </source>
</evidence>
<evidence type="ECO:0000256" key="1">
    <source>
        <dbReference type="ARBA" id="ARBA00005417"/>
    </source>
</evidence>
<keyword evidence="3" id="KW-0547">Nucleotide-binding</keyword>
<dbReference type="GO" id="GO:0016887">
    <property type="term" value="F:ATP hydrolysis activity"/>
    <property type="evidence" value="ECO:0007669"/>
    <property type="project" value="InterPro"/>
</dbReference>
<evidence type="ECO:0000256" key="4">
    <source>
        <dbReference type="ARBA" id="ARBA00022840"/>
    </source>
</evidence>
<dbReference type="GO" id="GO:0005524">
    <property type="term" value="F:ATP binding"/>
    <property type="evidence" value="ECO:0007669"/>
    <property type="project" value="UniProtKB-KW"/>
</dbReference>
<comment type="similarity">
    <text evidence="1">Belongs to the ABC transporter superfamily.</text>
</comment>
<dbReference type="InterPro" id="IPR050153">
    <property type="entry name" value="Metal_Ion_Import_ABC"/>
</dbReference>
<accession>A0A133PQL3</accession>
<dbReference type="InterPro" id="IPR017871">
    <property type="entry name" value="ABC_transporter-like_CS"/>
</dbReference>
<evidence type="ECO:0000259" key="5">
    <source>
        <dbReference type="PROSITE" id="PS50893"/>
    </source>
</evidence>
<dbReference type="SMART" id="SM00382">
    <property type="entry name" value="AAA"/>
    <property type="match status" value="1"/>
</dbReference>
<gene>
    <name evidence="6" type="ORF">HMPREF3229_00536</name>
</gene>
<organism evidence="6">
    <name type="scientific">Peptoniphilus harei</name>
    <dbReference type="NCBI Taxonomy" id="54005"/>
    <lineage>
        <taxon>Bacteria</taxon>
        <taxon>Bacillati</taxon>
        <taxon>Bacillota</taxon>
        <taxon>Tissierellia</taxon>
        <taxon>Tissierellales</taxon>
        <taxon>Peptoniphilaceae</taxon>
        <taxon>Peptoniphilus</taxon>
    </lineage>
</organism>
<dbReference type="RefSeq" id="WP_060799792.1">
    <property type="nucleotide sequence ID" value="NZ_KQ957096.1"/>
</dbReference>
<evidence type="ECO:0000256" key="2">
    <source>
        <dbReference type="ARBA" id="ARBA00022448"/>
    </source>
</evidence>
<feature type="domain" description="ABC transporter" evidence="5">
    <location>
        <begin position="2"/>
        <end position="249"/>
    </location>
</feature>
<dbReference type="PANTHER" id="PTHR42734">
    <property type="entry name" value="METAL TRANSPORT SYSTEM ATP-BINDING PROTEIN TM_0124-RELATED"/>
    <property type="match status" value="1"/>
</dbReference>
<dbReference type="Proteomes" id="UP000070174">
    <property type="component" value="Unassembled WGS sequence"/>
</dbReference>